<evidence type="ECO:0000256" key="2">
    <source>
        <dbReference type="ARBA" id="ARBA00022741"/>
    </source>
</evidence>
<evidence type="ECO:0000313" key="8">
    <source>
        <dbReference type="Proteomes" id="UP000261580"/>
    </source>
</evidence>
<feature type="domain" description="IRG-type G" evidence="6">
    <location>
        <begin position="257"/>
        <end position="403"/>
    </location>
</feature>
<dbReference type="GO" id="GO:0016787">
    <property type="term" value="F:hydrolase activity"/>
    <property type="evidence" value="ECO:0007669"/>
    <property type="project" value="UniProtKB-KW"/>
</dbReference>
<proteinExistence type="inferred from homology"/>
<evidence type="ECO:0000256" key="3">
    <source>
        <dbReference type="ARBA" id="ARBA00022801"/>
    </source>
</evidence>
<feature type="region of interest" description="Disordered" evidence="5">
    <location>
        <begin position="181"/>
        <end position="221"/>
    </location>
</feature>
<dbReference type="InterPro" id="IPR007743">
    <property type="entry name" value="Immunity-related_GTPase-like"/>
</dbReference>
<keyword evidence="2" id="KW-0547">Nucleotide-binding</keyword>
<dbReference type="AlphaFoldDB" id="A0A3Q4GT69"/>
<dbReference type="Gene3D" id="3.40.50.300">
    <property type="entry name" value="P-loop containing nucleotide triphosphate hydrolases"/>
    <property type="match status" value="2"/>
</dbReference>
<dbReference type="SUPFAM" id="SSF52540">
    <property type="entry name" value="P-loop containing nucleoside triphosphate hydrolases"/>
    <property type="match status" value="2"/>
</dbReference>
<comment type="similarity">
    <text evidence="1">Belongs to the TRAFAC class dynamin-like GTPase superfamily. IRG family.</text>
</comment>
<evidence type="ECO:0000256" key="4">
    <source>
        <dbReference type="ARBA" id="ARBA00023134"/>
    </source>
</evidence>
<keyword evidence="8" id="KW-1185">Reference proteome</keyword>
<feature type="compositionally biased region" description="Basic and acidic residues" evidence="5">
    <location>
        <begin position="181"/>
        <end position="203"/>
    </location>
</feature>
<evidence type="ECO:0000313" key="7">
    <source>
        <dbReference type="Ensembl" id="ENSNBRP00000010328.1"/>
    </source>
</evidence>
<dbReference type="GO" id="GO:0016020">
    <property type="term" value="C:membrane"/>
    <property type="evidence" value="ECO:0007669"/>
    <property type="project" value="InterPro"/>
</dbReference>
<dbReference type="Bgee" id="ENSNBRG00000008018">
    <property type="expression patterns" value="Expressed in heart"/>
</dbReference>
<dbReference type="InterPro" id="IPR030385">
    <property type="entry name" value="G_IRG_dom"/>
</dbReference>
<protein>
    <recommendedName>
        <fullName evidence="6">IRG-type G domain-containing protein</fullName>
    </recommendedName>
</protein>
<feature type="compositionally biased region" description="Basic residues" evidence="5">
    <location>
        <begin position="208"/>
        <end position="217"/>
    </location>
</feature>
<accession>A0A3Q4GT69</accession>
<evidence type="ECO:0000256" key="5">
    <source>
        <dbReference type="SAM" id="MobiDB-lite"/>
    </source>
</evidence>
<dbReference type="GO" id="GO:0005525">
    <property type="term" value="F:GTP binding"/>
    <property type="evidence" value="ECO:0007669"/>
    <property type="project" value="UniProtKB-KW"/>
</dbReference>
<reference evidence="7" key="2">
    <citation type="submission" date="2025-09" db="UniProtKB">
        <authorList>
            <consortium name="Ensembl"/>
        </authorList>
    </citation>
    <scope>IDENTIFICATION</scope>
</reference>
<organism evidence="7 8">
    <name type="scientific">Neolamprologus brichardi</name>
    <name type="common">Fairy cichlid</name>
    <name type="synonym">Lamprologus brichardi</name>
    <dbReference type="NCBI Taxonomy" id="32507"/>
    <lineage>
        <taxon>Eukaryota</taxon>
        <taxon>Metazoa</taxon>
        <taxon>Chordata</taxon>
        <taxon>Craniata</taxon>
        <taxon>Vertebrata</taxon>
        <taxon>Euteleostomi</taxon>
        <taxon>Actinopterygii</taxon>
        <taxon>Neopterygii</taxon>
        <taxon>Teleostei</taxon>
        <taxon>Neoteleostei</taxon>
        <taxon>Acanthomorphata</taxon>
        <taxon>Ovalentaria</taxon>
        <taxon>Cichlomorphae</taxon>
        <taxon>Cichliformes</taxon>
        <taxon>Cichlidae</taxon>
        <taxon>African cichlids</taxon>
        <taxon>Pseudocrenilabrinae</taxon>
        <taxon>Lamprologini</taxon>
        <taxon>Neolamprologus</taxon>
    </lineage>
</organism>
<dbReference type="Ensembl" id="ENSNBRT00000010618.1">
    <property type="protein sequence ID" value="ENSNBRP00000010328.1"/>
    <property type="gene ID" value="ENSNBRG00000008018.1"/>
</dbReference>
<name>A0A3Q4GT69_NEOBR</name>
<feature type="domain" description="IRG-type G" evidence="6">
    <location>
        <begin position="38"/>
        <end position="226"/>
    </location>
</feature>
<dbReference type="Pfam" id="PF05049">
    <property type="entry name" value="IIGP"/>
    <property type="match status" value="2"/>
</dbReference>
<sequence>MDDLSNPHPEEIEIKALQLHDKPSAVGMVKEPLGMDDITLNIAITGESGSGKSTFVNAFRGVSDDDEGAAPTGVTECTMEVKEYSHPNYPNVKFWDLPGVGTPNFPSDTYLERIGFEKFDFFIIIAAARFKENDVKLAQEIQRMEKKFYFVRSKIDDDINAERRKRDFSEERTLTKIRDNCFQGERPRSDSHDKQNIRGDSEHSLLMSKKKNNKKQPFRAGGKIMDDQNAAVKEVLNNNDAAAVAEIQKYLEEQKNIPLNIAITGESGSGKSTFVNAFRGMDNREVTAYPHPNYPKVTLWDLPGIGTTKFPADKYLKLVGFEMFDFFIIISADRFTENDVKLAQEIQRMEKKFYFVRSKVDNDLRADRRKRDFSEERTLTKIREDCVQGENLERKASGLLSIS</sequence>
<reference evidence="7" key="1">
    <citation type="submission" date="2025-08" db="UniProtKB">
        <authorList>
            <consortium name="Ensembl"/>
        </authorList>
    </citation>
    <scope>IDENTIFICATION</scope>
</reference>
<dbReference type="InterPro" id="IPR027417">
    <property type="entry name" value="P-loop_NTPase"/>
</dbReference>
<dbReference type="PANTHER" id="PTHR32341:SF10">
    <property type="entry name" value="INTERFERON-INDUCIBLE GTPASE 5"/>
    <property type="match status" value="1"/>
</dbReference>
<dbReference type="OMA" id="KLFAFDC"/>
<dbReference type="Proteomes" id="UP000261580">
    <property type="component" value="Unassembled WGS sequence"/>
</dbReference>
<dbReference type="FunFam" id="3.40.50.300:FF:000541">
    <property type="entry name" value="Immunity related GTPase M"/>
    <property type="match status" value="2"/>
</dbReference>
<keyword evidence="3" id="KW-0378">Hydrolase</keyword>
<dbReference type="PROSITE" id="PS51716">
    <property type="entry name" value="G_IRG"/>
    <property type="match status" value="2"/>
</dbReference>
<dbReference type="GeneTree" id="ENSGT00950000183007"/>
<evidence type="ECO:0000259" key="6">
    <source>
        <dbReference type="PROSITE" id="PS51716"/>
    </source>
</evidence>
<dbReference type="STRING" id="32507.ENSNBRP00000010328"/>
<keyword evidence="4" id="KW-0342">GTP-binding</keyword>
<evidence type="ECO:0000256" key="1">
    <source>
        <dbReference type="ARBA" id="ARBA00005429"/>
    </source>
</evidence>
<dbReference type="InterPro" id="IPR051515">
    <property type="entry name" value="IRG"/>
</dbReference>
<dbReference type="PANTHER" id="PTHR32341">
    <property type="entry name" value="INTERFERON-INDUCIBLE GTPASE"/>
    <property type="match status" value="1"/>
</dbReference>